<dbReference type="AlphaFoldDB" id="A0A7S1XGM5"/>
<dbReference type="InterPro" id="IPR017884">
    <property type="entry name" value="SANT_dom"/>
</dbReference>
<evidence type="ECO:0000256" key="3">
    <source>
        <dbReference type="ARBA" id="ARBA00023125"/>
    </source>
</evidence>
<name>A0A7S1XGM5_9RHOD</name>
<evidence type="ECO:0000259" key="8">
    <source>
        <dbReference type="PROSITE" id="PS51294"/>
    </source>
</evidence>
<evidence type="ECO:0000256" key="4">
    <source>
        <dbReference type="ARBA" id="ARBA00023163"/>
    </source>
</evidence>
<comment type="subcellular location">
    <subcellularLocation>
        <location evidence="1">Nucleus</location>
    </subcellularLocation>
</comment>
<dbReference type="InterPro" id="IPR006447">
    <property type="entry name" value="Myb_dom_plants"/>
</dbReference>
<evidence type="ECO:0000313" key="9">
    <source>
        <dbReference type="EMBL" id="CAD9236340.1"/>
    </source>
</evidence>
<dbReference type="GO" id="GO:0005634">
    <property type="term" value="C:nucleus"/>
    <property type="evidence" value="ECO:0007669"/>
    <property type="project" value="UniProtKB-SubCell"/>
</dbReference>
<evidence type="ECO:0000259" key="6">
    <source>
        <dbReference type="PROSITE" id="PS50090"/>
    </source>
</evidence>
<organism evidence="9">
    <name type="scientific">Compsopogon caeruleus</name>
    <dbReference type="NCBI Taxonomy" id="31354"/>
    <lineage>
        <taxon>Eukaryota</taxon>
        <taxon>Rhodophyta</taxon>
        <taxon>Compsopogonophyceae</taxon>
        <taxon>Compsopogonales</taxon>
        <taxon>Compsopogonaceae</taxon>
        <taxon>Compsopogon</taxon>
    </lineage>
</organism>
<dbReference type="PROSITE" id="PS51294">
    <property type="entry name" value="HTH_MYB"/>
    <property type="match status" value="1"/>
</dbReference>
<feature type="domain" description="HTH myb-type" evidence="8">
    <location>
        <begin position="20"/>
        <end position="74"/>
    </location>
</feature>
<proteinExistence type="predicted"/>
<dbReference type="InterPro" id="IPR017930">
    <property type="entry name" value="Myb_dom"/>
</dbReference>
<dbReference type="InterPro" id="IPR001005">
    <property type="entry name" value="SANT/Myb"/>
</dbReference>
<dbReference type="PROSITE" id="PS50090">
    <property type="entry name" value="MYB_LIKE"/>
    <property type="match status" value="1"/>
</dbReference>
<dbReference type="EMBL" id="HBGH01015116">
    <property type="protein sequence ID" value="CAD9236340.1"/>
    <property type="molecule type" value="Transcribed_RNA"/>
</dbReference>
<keyword evidence="2" id="KW-0805">Transcription regulation</keyword>
<evidence type="ECO:0000259" key="7">
    <source>
        <dbReference type="PROSITE" id="PS51293"/>
    </source>
</evidence>
<dbReference type="SUPFAM" id="SSF46689">
    <property type="entry name" value="Homeodomain-like"/>
    <property type="match status" value="1"/>
</dbReference>
<evidence type="ECO:0000256" key="5">
    <source>
        <dbReference type="ARBA" id="ARBA00023242"/>
    </source>
</evidence>
<evidence type="ECO:0000256" key="1">
    <source>
        <dbReference type="ARBA" id="ARBA00004123"/>
    </source>
</evidence>
<protein>
    <submittedName>
        <fullName evidence="9">Uncharacterized protein</fullName>
    </submittedName>
</protein>
<evidence type="ECO:0000256" key="2">
    <source>
        <dbReference type="ARBA" id="ARBA00023015"/>
    </source>
</evidence>
<dbReference type="SMART" id="SM00717">
    <property type="entry name" value="SANT"/>
    <property type="match status" value="1"/>
</dbReference>
<dbReference type="Gene3D" id="1.10.10.60">
    <property type="entry name" value="Homeodomain-like"/>
    <property type="match status" value="1"/>
</dbReference>
<dbReference type="PANTHER" id="PTHR12802:SF155">
    <property type="entry name" value="DEUBIQUITINASE MYSM1"/>
    <property type="match status" value="1"/>
</dbReference>
<sequence length="233" mass="26483">MLGVGSDVMVLVKTRKEYRKTMKRREYWTEEEHERFLVGLAKFGRDWKEIEKAVRSKTTVQIRSHAQKYFLRLQKEKATGGGGAVGIPAPRTRNIRTKPRLTVSSVGAESKTGVRQETLNPFDAANILLHMAKGARMDTNGISLDIRQTTSKAEAEKCWDEDAAVVPHRDAHRINPCIYLGVERGIQDPWIRKGGMEFAKEAVMFHPSDSKLNTREIKLEREQTVPSIDVRVL</sequence>
<dbReference type="NCBIfam" id="TIGR01557">
    <property type="entry name" value="myb_SHAQKYF"/>
    <property type="match status" value="1"/>
</dbReference>
<keyword evidence="4" id="KW-0804">Transcription</keyword>
<dbReference type="GO" id="GO:0003677">
    <property type="term" value="F:DNA binding"/>
    <property type="evidence" value="ECO:0007669"/>
    <property type="project" value="UniProtKB-KW"/>
</dbReference>
<dbReference type="FunFam" id="1.10.10.60:FF:000023">
    <property type="entry name" value="protein REVEILLE 6 isoform X1"/>
    <property type="match status" value="1"/>
</dbReference>
<dbReference type="Pfam" id="PF00249">
    <property type="entry name" value="Myb_DNA-binding"/>
    <property type="match status" value="1"/>
</dbReference>
<feature type="domain" description="SANT" evidence="7">
    <location>
        <begin position="28"/>
        <end position="74"/>
    </location>
</feature>
<dbReference type="GO" id="GO:0010468">
    <property type="term" value="P:regulation of gene expression"/>
    <property type="evidence" value="ECO:0007669"/>
    <property type="project" value="UniProtKB-ARBA"/>
</dbReference>
<dbReference type="CDD" id="cd00167">
    <property type="entry name" value="SANT"/>
    <property type="match status" value="1"/>
</dbReference>
<keyword evidence="5" id="KW-0539">Nucleus</keyword>
<keyword evidence="3" id="KW-0238">DNA-binding</keyword>
<dbReference type="PANTHER" id="PTHR12802">
    <property type="entry name" value="SWI/SNF COMPLEX-RELATED"/>
    <property type="match status" value="1"/>
</dbReference>
<dbReference type="InterPro" id="IPR009057">
    <property type="entry name" value="Homeodomain-like_sf"/>
</dbReference>
<feature type="domain" description="Myb-like" evidence="6">
    <location>
        <begin position="20"/>
        <end position="70"/>
    </location>
</feature>
<gene>
    <name evidence="9" type="ORF">CCAE0312_LOCUS8434</name>
</gene>
<reference evidence="9" key="1">
    <citation type="submission" date="2021-01" db="EMBL/GenBank/DDBJ databases">
        <authorList>
            <person name="Corre E."/>
            <person name="Pelletier E."/>
            <person name="Niang G."/>
            <person name="Scheremetjew M."/>
            <person name="Finn R."/>
            <person name="Kale V."/>
            <person name="Holt S."/>
            <person name="Cochrane G."/>
            <person name="Meng A."/>
            <person name="Brown T."/>
            <person name="Cohen L."/>
        </authorList>
    </citation>
    <scope>NUCLEOTIDE SEQUENCE</scope>
    <source>
        <strain evidence="9">SAG 36.94</strain>
    </source>
</reference>
<accession>A0A7S1XGM5</accession>
<dbReference type="PROSITE" id="PS51293">
    <property type="entry name" value="SANT"/>
    <property type="match status" value="1"/>
</dbReference>